<dbReference type="Proteomes" id="UP000809440">
    <property type="component" value="Unassembled WGS sequence"/>
</dbReference>
<dbReference type="InterPro" id="IPR051015">
    <property type="entry name" value="EvgA-like"/>
</dbReference>
<dbReference type="PROSITE" id="PS50043">
    <property type="entry name" value="HTH_LUXR_2"/>
    <property type="match status" value="1"/>
</dbReference>
<dbReference type="EMBL" id="JAFBXE010000028">
    <property type="protein sequence ID" value="MBM2415141.1"/>
    <property type="molecule type" value="Genomic_DNA"/>
</dbReference>
<keyword evidence="8" id="KW-1185">Reference proteome</keyword>
<evidence type="ECO:0000256" key="1">
    <source>
        <dbReference type="ARBA" id="ARBA00023125"/>
    </source>
</evidence>
<keyword evidence="1" id="KW-0238">DNA-binding</keyword>
<dbReference type="PRINTS" id="PR00038">
    <property type="entry name" value="HTHLUXR"/>
</dbReference>
<dbReference type="Pfam" id="PF00072">
    <property type="entry name" value="Response_reg"/>
    <property type="match status" value="1"/>
</dbReference>
<dbReference type="GO" id="GO:0006355">
    <property type="term" value="P:regulation of DNA-templated transcription"/>
    <property type="evidence" value="ECO:0007669"/>
    <property type="project" value="InterPro"/>
</dbReference>
<evidence type="ECO:0000313" key="8">
    <source>
        <dbReference type="Proteomes" id="UP000809440"/>
    </source>
</evidence>
<evidence type="ECO:0000256" key="2">
    <source>
        <dbReference type="PROSITE-ProRule" id="PRU00169"/>
    </source>
</evidence>
<dbReference type="InterPro" id="IPR001789">
    <property type="entry name" value="Sig_transdc_resp-reg_receiver"/>
</dbReference>
<dbReference type="SMART" id="SM00448">
    <property type="entry name" value="REC"/>
    <property type="match status" value="1"/>
</dbReference>
<dbReference type="RefSeq" id="WP_085633629.1">
    <property type="nucleotide sequence ID" value="NZ_JAFBWU010000028.1"/>
</dbReference>
<evidence type="ECO:0000313" key="6">
    <source>
        <dbReference type="EMBL" id="MBM2419785.1"/>
    </source>
</evidence>
<evidence type="ECO:0000259" key="4">
    <source>
        <dbReference type="PROSITE" id="PS50110"/>
    </source>
</evidence>
<dbReference type="PANTHER" id="PTHR45566:SF1">
    <property type="entry name" value="HTH-TYPE TRANSCRIPTIONAL REGULATOR YHJB-RELATED"/>
    <property type="match status" value="1"/>
</dbReference>
<dbReference type="InterPro" id="IPR011006">
    <property type="entry name" value="CheY-like_superfamily"/>
</dbReference>
<dbReference type="InterPro" id="IPR036388">
    <property type="entry name" value="WH-like_DNA-bd_sf"/>
</dbReference>
<protein>
    <submittedName>
        <fullName evidence="5">Response regulator transcription factor</fullName>
    </submittedName>
</protein>
<dbReference type="PANTHER" id="PTHR45566">
    <property type="entry name" value="HTH-TYPE TRANSCRIPTIONAL REGULATOR YHJB-RELATED"/>
    <property type="match status" value="1"/>
</dbReference>
<dbReference type="SUPFAM" id="SSF46894">
    <property type="entry name" value="C-terminal effector domain of the bipartite response regulators"/>
    <property type="match status" value="1"/>
</dbReference>
<dbReference type="SMART" id="SM00421">
    <property type="entry name" value="HTH_LUXR"/>
    <property type="match status" value="1"/>
</dbReference>
<evidence type="ECO:0000313" key="7">
    <source>
        <dbReference type="Proteomes" id="UP000755667"/>
    </source>
</evidence>
<evidence type="ECO:0000313" key="5">
    <source>
        <dbReference type="EMBL" id="MBM2415141.1"/>
    </source>
</evidence>
<dbReference type="InterPro" id="IPR000792">
    <property type="entry name" value="Tscrpt_reg_LuxR_C"/>
</dbReference>
<gene>
    <name evidence="5" type="ORF">JQX41_22795</name>
    <name evidence="6" type="ORF">JQX48_22680</name>
</gene>
<comment type="caution">
    <text evidence="5">The sequence shown here is derived from an EMBL/GenBank/DDBJ whole genome shotgun (WGS) entry which is preliminary data.</text>
</comment>
<comment type="caution">
    <text evidence="2">Lacks conserved residue(s) required for the propagation of feature annotation.</text>
</comment>
<dbReference type="GeneID" id="62643318"/>
<sequence>MKNTSILLIDNHHFILELVSQSLESTGAFSVTCAASIEVAHQEISNNDGFDIVMLEVALPDTVGLQDVKTLVDLNKNGQVIIFSGAVSEIFIQNCLDIGISGFIPKTFTVDALTSALKFLSTGHKFIPMNFFTFHGSQIGKESYGLGDGDFEVLKKLAEGLSNRDIMNIMSLPETTIKMRVRSIFRKLGAKNRTQAVLIAQKSGMI</sequence>
<dbReference type="GO" id="GO:0003677">
    <property type="term" value="F:DNA binding"/>
    <property type="evidence" value="ECO:0007669"/>
    <property type="project" value="UniProtKB-KW"/>
</dbReference>
<evidence type="ECO:0000259" key="3">
    <source>
        <dbReference type="PROSITE" id="PS50043"/>
    </source>
</evidence>
<dbReference type="GO" id="GO:0000160">
    <property type="term" value="P:phosphorelay signal transduction system"/>
    <property type="evidence" value="ECO:0007669"/>
    <property type="project" value="InterPro"/>
</dbReference>
<dbReference type="AlphaFoldDB" id="A0A9Q2P463"/>
<dbReference type="Proteomes" id="UP000755667">
    <property type="component" value="Unassembled WGS sequence"/>
</dbReference>
<accession>A0A9Q2P463</accession>
<dbReference type="PROSITE" id="PS50110">
    <property type="entry name" value="RESPONSE_REGULATORY"/>
    <property type="match status" value="1"/>
</dbReference>
<dbReference type="InterPro" id="IPR016032">
    <property type="entry name" value="Sig_transdc_resp-reg_C-effctor"/>
</dbReference>
<proteinExistence type="predicted"/>
<dbReference type="Gene3D" id="3.40.50.2300">
    <property type="match status" value="1"/>
</dbReference>
<dbReference type="Pfam" id="PF00196">
    <property type="entry name" value="GerE"/>
    <property type="match status" value="1"/>
</dbReference>
<feature type="domain" description="HTH luxR-type" evidence="3">
    <location>
        <begin position="139"/>
        <end position="204"/>
    </location>
</feature>
<reference evidence="5 8" key="1">
    <citation type="submission" date="2021-01" db="EMBL/GenBank/DDBJ databases">
        <title>Diatom-associated Roseobacters Show Island Model of Population Structure.</title>
        <authorList>
            <person name="Qu L."/>
            <person name="Feng X."/>
            <person name="Chen Y."/>
            <person name="Li L."/>
            <person name="Wang X."/>
            <person name="Hu Z."/>
            <person name="Wang H."/>
            <person name="Luo H."/>
        </authorList>
    </citation>
    <scope>NUCLEOTIDE SEQUENCE</scope>
    <source>
        <strain evidence="6 8">CC28-63</strain>
        <strain evidence="5">CC28-69</strain>
    </source>
</reference>
<dbReference type="Gene3D" id="1.10.10.10">
    <property type="entry name" value="Winged helix-like DNA-binding domain superfamily/Winged helix DNA-binding domain"/>
    <property type="match status" value="1"/>
</dbReference>
<name>A0A9Q2P463_9RHOB</name>
<dbReference type="CDD" id="cd00156">
    <property type="entry name" value="REC"/>
    <property type="match status" value="1"/>
</dbReference>
<dbReference type="CDD" id="cd06170">
    <property type="entry name" value="LuxR_C_like"/>
    <property type="match status" value="1"/>
</dbReference>
<dbReference type="OrthoDB" id="3679796at2"/>
<organism evidence="5 7">
    <name type="scientific">Marivita cryptomonadis</name>
    <dbReference type="NCBI Taxonomy" id="505252"/>
    <lineage>
        <taxon>Bacteria</taxon>
        <taxon>Pseudomonadati</taxon>
        <taxon>Pseudomonadota</taxon>
        <taxon>Alphaproteobacteria</taxon>
        <taxon>Rhodobacterales</taxon>
        <taxon>Roseobacteraceae</taxon>
        <taxon>Marivita</taxon>
    </lineage>
</organism>
<dbReference type="EMBL" id="JAFBXF010000027">
    <property type="protein sequence ID" value="MBM2419785.1"/>
    <property type="molecule type" value="Genomic_DNA"/>
</dbReference>
<feature type="domain" description="Response regulatory" evidence="4">
    <location>
        <begin position="5"/>
        <end position="121"/>
    </location>
</feature>
<dbReference type="SUPFAM" id="SSF52172">
    <property type="entry name" value="CheY-like"/>
    <property type="match status" value="1"/>
</dbReference>